<evidence type="ECO:0000259" key="2">
    <source>
        <dbReference type="PROSITE" id="PS50110"/>
    </source>
</evidence>
<accession>A0A853BK60</accession>
<keyword evidence="1" id="KW-0597">Phosphoprotein</keyword>
<evidence type="ECO:0000313" key="4">
    <source>
        <dbReference type="Proteomes" id="UP000575985"/>
    </source>
</evidence>
<dbReference type="Proteomes" id="UP000575985">
    <property type="component" value="Unassembled WGS sequence"/>
</dbReference>
<dbReference type="RefSeq" id="WP_179766567.1">
    <property type="nucleotide sequence ID" value="NZ_JACCFO010000001.1"/>
</dbReference>
<comment type="caution">
    <text evidence="3">The sequence shown here is derived from an EMBL/GenBank/DDBJ whole genome shotgun (WGS) entry which is preliminary data.</text>
</comment>
<organism evidence="3 4">
    <name type="scientific">Streptomonospora nanhaiensis</name>
    <dbReference type="NCBI Taxonomy" id="1323731"/>
    <lineage>
        <taxon>Bacteria</taxon>
        <taxon>Bacillati</taxon>
        <taxon>Actinomycetota</taxon>
        <taxon>Actinomycetes</taxon>
        <taxon>Streptosporangiales</taxon>
        <taxon>Nocardiopsidaceae</taxon>
        <taxon>Streptomonospora</taxon>
    </lineage>
</organism>
<keyword evidence="4" id="KW-1185">Reference proteome</keyword>
<feature type="modified residue" description="4-aspartylphosphate" evidence="1">
    <location>
        <position position="71"/>
    </location>
</feature>
<dbReference type="GO" id="GO:0003677">
    <property type="term" value="F:DNA binding"/>
    <property type="evidence" value="ECO:0007669"/>
    <property type="project" value="UniProtKB-KW"/>
</dbReference>
<reference evidence="3 4" key="1">
    <citation type="submission" date="2020-07" db="EMBL/GenBank/DDBJ databases">
        <title>Sequencing the genomes of 1000 actinobacteria strains.</title>
        <authorList>
            <person name="Klenk H.-P."/>
        </authorList>
    </citation>
    <scope>NUCLEOTIDE SEQUENCE [LARGE SCALE GENOMIC DNA]</scope>
    <source>
        <strain evidence="3 4">DSM 45927</strain>
    </source>
</reference>
<dbReference type="EMBL" id="JACCFO010000001">
    <property type="protein sequence ID" value="NYI94951.1"/>
    <property type="molecule type" value="Genomic_DNA"/>
</dbReference>
<feature type="domain" description="Response regulatory" evidence="2">
    <location>
        <begin position="16"/>
        <end position="135"/>
    </location>
</feature>
<dbReference type="SUPFAM" id="SSF52172">
    <property type="entry name" value="CheY-like"/>
    <property type="match status" value="1"/>
</dbReference>
<dbReference type="InterPro" id="IPR011006">
    <property type="entry name" value="CheY-like_superfamily"/>
</dbReference>
<dbReference type="GO" id="GO:0000160">
    <property type="term" value="P:phosphorelay signal transduction system"/>
    <property type="evidence" value="ECO:0007669"/>
    <property type="project" value="InterPro"/>
</dbReference>
<gene>
    <name evidence="3" type="ORF">HNR12_001228</name>
</gene>
<dbReference type="PROSITE" id="PS50110">
    <property type="entry name" value="RESPONSE_REGULATORY"/>
    <property type="match status" value="1"/>
</dbReference>
<name>A0A853BK60_9ACTN</name>
<keyword evidence="3" id="KW-0238">DNA-binding</keyword>
<sequence length="146" mass="15746">MAPNASDSAERAPRMRVLLYSDKPGTREKVRLAVGRRPAADVPKVEFVECATGPGVLARLEEGGIDVAIFDGESAPVGGMGLCRQVKDEIYRCPPVLLLIGRRDDGWLATWSRADKVVSHPIDPVALAESLAELMRDRLAETPALG</sequence>
<proteinExistence type="predicted"/>
<evidence type="ECO:0000313" key="3">
    <source>
        <dbReference type="EMBL" id="NYI94951.1"/>
    </source>
</evidence>
<protein>
    <submittedName>
        <fullName evidence="3">DNA-binding NarL/FixJ family response regulator</fullName>
    </submittedName>
</protein>
<dbReference type="AlphaFoldDB" id="A0A853BK60"/>
<dbReference type="InterPro" id="IPR001789">
    <property type="entry name" value="Sig_transdc_resp-reg_receiver"/>
</dbReference>
<dbReference type="Gene3D" id="3.40.50.2300">
    <property type="match status" value="1"/>
</dbReference>
<evidence type="ECO:0000256" key="1">
    <source>
        <dbReference type="PROSITE-ProRule" id="PRU00169"/>
    </source>
</evidence>